<protein>
    <recommendedName>
        <fullName evidence="2">Outer membrane protein beta-barrel domain-containing protein</fullName>
    </recommendedName>
</protein>
<name>A0A382PAM5_9ZZZZ</name>
<dbReference type="InterPro" id="IPR011250">
    <property type="entry name" value="OMP/PagP_B-barrel"/>
</dbReference>
<dbReference type="EMBL" id="UINC01106050">
    <property type="protein sequence ID" value="SVC70433.1"/>
    <property type="molecule type" value="Genomic_DNA"/>
</dbReference>
<dbReference type="AlphaFoldDB" id="A0A382PAM5"/>
<sequence length="154" mass="17701">VFEMGPGMGYFMPRTDFLNSHEFSIGGLWTLSPTYGIRFSILSTQLNHKSIDSSRHFLQIGPGVVFVLQTREKVKGYTLIDVGFIDDEKDALFIFGIGMKYRMNEKYSLNFELRDYHKGIGIPFVTFPRSQAGVRGEGGSKYLDFQIRLHYRIK</sequence>
<dbReference type="SUPFAM" id="SSF56925">
    <property type="entry name" value="OMPA-like"/>
    <property type="match status" value="1"/>
</dbReference>
<organism evidence="1">
    <name type="scientific">marine metagenome</name>
    <dbReference type="NCBI Taxonomy" id="408172"/>
    <lineage>
        <taxon>unclassified sequences</taxon>
        <taxon>metagenomes</taxon>
        <taxon>ecological metagenomes</taxon>
    </lineage>
</organism>
<gene>
    <name evidence="1" type="ORF">METZ01_LOCUS323287</name>
</gene>
<evidence type="ECO:0000313" key="1">
    <source>
        <dbReference type="EMBL" id="SVC70433.1"/>
    </source>
</evidence>
<accession>A0A382PAM5</accession>
<proteinExistence type="predicted"/>
<evidence type="ECO:0008006" key="2">
    <source>
        <dbReference type="Google" id="ProtNLM"/>
    </source>
</evidence>
<reference evidence="1" key="1">
    <citation type="submission" date="2018-05" db="EMBL/GenBank/DDBJ databases">
        <authorList>
            <person name="Lanie J.A."/>
            <person name="Ng W.-L."/>
            <person name="Kazmierczak K.M."/>
            <person name="Andrzejewski T.M."/>
            <person name="Davidsen T.M."/>
            <person name="Wayne K.J."/>
            <person name="Tettelin H."/>
            <person name="Glass J.I."/>
            <person name="Rusch D."/>
            <person name="Podicherti R."/>
            <person name="Tsui H.-C.T."/>
            <person name="Winkler M.E."/>
        </authorList>
    </citation>
    <scope>NUCLEOTIDE SEQUENCE</scope>
</reference>
<feature type="non-terminal residue" evidence="1">
    <location>
        <position position="1"/>
    </location>
</feature>